<protein>
    <submittedName>
        <fullName evidence="2">Heterokaryon incompatibility protein-domain-containing protein</fullName>
    </submittedName>
</protein>
<evidence type="ECO:0000259" key="1">
    <source>
        <dbReference type="Pfam" id="PF06985"/>
    </source>
</evidence>
<proteinExistence type="predicted"/>
<dbReference type="GeneID" id="85462865"/>
<dbReference type="InterPro" id="IPR052895">
    <property type="entry name" value="HetReg/Transcr_Mod"/>
</dbReference>
<reference evidence="2" key="1">
    <citation type="submission" date="2021-06" db="EMBL/GenBank/DDBJ databases">
        <title>Comparative genomics, transcriptomics and evolutionary studies reveal genomic signatures of adaptation to plant cell wall in hemibiotrophic fungi.</title>
        <authorList>
            <consortium name="DOE Joint Genome Institute"/>
            <person name="Baroncelli R."/>
            <person name="Diaz J.F."/>
            <person name="Benocci T."/>
            <person name="Peng M."/>
            <person name="Battaglia E."/>
            <person name="Haridas S."/>
            <person name="Andreopoulos W."/>
            <person name="Labutti K."/>
            <person name="Pangilinan J."/>
            <person name="Floch G.L."/>
            <person name="Makela M.R."/>
            <person name="Henrissat B."/>
            <person name="Grigoriev I.V."/>
            <person name="Crouch J.A."/>
            <person name="De Vries R.P."/>
            <person name="Sukno S.A."/>
            <person name="Thon M.R."/>
        </authorList>
    </citation>
    <scope>NUCLEOTIDE SEQUENCE</scope>
    <source>
        <strain evidence="2">CBS 193.32</strain>
    </source>
</reference>
<dbReference type="InterPro" id="IPR010730">
    <property type="entry name" value="HET"/>
</dbReference>
<dbReference type="Pfam" id="PF06985">
    <property type="entry name" value="HET"/>
    <property type="match status" value="1"/>
</dbReference>
<dbReference type="EMBL" id="JAHMHR010000025">
    <property type="protein sequence ID" value="KAK1674641.1"/>
    <property type="molecule type" value="Genomic_DNA"/>
</dbReference>
<name>A0AAJ0AMV5_9PEZI</name>
<feature type="domain" description="Heterokaryon incompatibility" evidence="1">
    <location>
        <begin position="258"/>
        <end position="407"/>
    </location>
</feature>
<dbReference type="PANTHER" id="PTHR24148">
    <property type="entry name" value="ANKYRIN REPEAT DOMAIN-CONTAINING PROTEIN 39 HOMOLOG-RELATED"/>
    <property type="match status" value="1"/>
</dbReference>
<evidence type="ECO:0000313" key="2">
    <source>
        <dbReference type="EMBL" id="KAK1674641.1"/>
    </source>
</evidence>
<keyword evidence="3" id="KW-1185">Reference proteome</keyword>
<organism evidence="2 3">
    <name type="scientific">Colletotrichum godetiae</name>
    <dbReference type="NCBI Taxonomy" id="1209918"/>
    <lineage>
        <taxon>Eukaryota</taxon>
        <taxon>Fungi</taxon>
        <taxon>Dikarya</taxon>
        <taxon>Ascomycota</taxon>
        <taxon>Pezizomycotina</taxon>
        <taxon>Sordariomycetes</taxon>
        <taxon>Hypocreomycetidae</taxon>
        <taxon>Glomerellales</taxon>
        <taxon>Glomerellaceae</taxon>
        <taxon>Colletotrichum</taxon>
        <taxon>Colletotrichum acutatum species complex</taxon>
    </lineage>
</organism>
<evidence type="ECO:0000313" key="3">
    <source>
        <dbReference type="Proteomes" id="UP001224890"/>
    </source>
</evidence>
<accession>A0AAJ0AMV5</accession>
<comment type="caution">
    <text evidence="2">The sequence shown here is derived from an EMBL/GenBank/DDBJ whole genome shotgun (WGS) entry which is preliminary data.</text>
</comment>
<dbReference type="AlphaFoldDB" id="A0AAJ0AMV5"/>
<dbReference type="Proteomes" id="UP001224890">
    <property type="component" value="Unassembled WGS sequence"/>
</dbReference>
<dbReference type="PANTHER" id="PTHR24148:SF64">
    <property type="entry name" value="HETEROKARYON INCOMPATIBILITY DOMAIN-CONTAINING PROTEIN"/>
    <property type="match status" value="1"/>
</dbReference>
<sequence length="874" mass="100303">MRNSVNSLRKDLKDCWELDVPAYEHPPIDRDTQEHRFLILHPCPGDKSDPQNHVRCSIEVRQLANTGPFIAVKDSRGYRLLQDAIEIDGKGLVVPASVEVFLRYFRGHRLPVTLWIRHICLKEFSSGEEKKWYWTRDFLDSMYAKATQVVSMTETVTELIERGIVERRMQEKYRAWDKTWHYIGDESQPPRKFTLPTVYPIKLGKSPSSVAPVTNHDYVPLDTLVDEIRMLVVTPSEDRDAQVITHLAHCPMVCEVVYHALSYTWGNPGDTVEIVVNGQKMQVRRNLEQALRSIRSEKLAVSIWIDAVCIDQLNVAERTRQVPRMFDIYDRASQVICYVGEHSNETDKALEFVYPMDQLKIEMNEKGEYDIGKGNVKIGPDIYPGRCAALYKFLCRPYFRRVWVVQEVAISSDPAVIVDNREAVAFGSLDAAAYNLQAMIAFNPVLRTQMMSADPQLDQFGLSYDELIFIRKLFYFRHLMAGGRLYESLFPPNVRKDSPGFLEAAILTRDFQATDGRDKIFALWNLARDKRGLQFKMDYNKSRQQVFLDFATAWSTQHGSLDIIAASEPWHDTDGFYNLVPSWCPDWAAPTATSCLVRRERIPMRPMMRMDDLDGELYSADGGIGQLRDLEELFSFAGDILSCRGVILDEIDEIIDDPGEIPSGHTFQPPDPDAFYKFQEWTAAIPKIYQNREDNNYTDPLQAAIAMFHGDVTPAWERCDRDPDKLEALGARYNKTKEQNEWYNYDCITEKSRHIPTHEWPFSYEGRPWFDIVQSVLRGRALCITKKGYMALLPAYISDTKSGKPWLLALIATCSVPVLLQEIDGVDGQTVYRFGGTCFVQGWMEGEMLNSGKTESPAGFWFTDEAKSRRLCIR</sequence>
<gene>
    <name evidence="2" type="ORF">BDP55DRAFT_716429</name>
</gene>
<dbReference type="RefSeq" id="XP_060428644.1">
    <property type="nucleotide sequence ID" value="XM_060578339.1"/>
</dbReference>